<reference evidence="1" key="1">
    <citation type="submission" date="2021-02" db="EMBL/GenBank/DDBJ databases">
        <authorList>
            <consortium name="DOE Joint Genome Institute"/>
            <person name="Ahrendt S."/>
            <person name="Looney B.P."/>
            <person name="Miyauchi S."/>
            <person name="Morin E."/>
            <person name="Drula E."/>
            <person name="Courty P.E."/>
            <person name="Chicoki N."/>
            <person name="Fauchery L."/>
            <person name="Kohler A."/>
            <person name="Kuo A."/>
            <person name="Labutti K."/>
            <person name="Pangilinan J."/>
            <person name="Lipzen A."/>
            <person name="Riley R."/>
            <person name="Andreopoulos W."/>
            <person name="He G."/>
            <person name="Johnson J."/>
            <person name="Barry K.W."/>
            <person name="Grigoriev I.V."/>
            <person name="Nagy L."/>
            <person name="Hibbett D."/>
            <person name="Henrissat B."/>
            <person name="Matheny P.B."/>
            <person name="Labbe J."/>
            <person name="Martin F."/>
        </authorList>
    </citation>
    <scope>NUCLEOTIDE SEQUENCE</scope>
    <source>
        <strain evidence="1">FP105234-sp</strain>
    </source>
</reference>
<name>A0ACB8RZ18_9AGAM</name>
<accession>A0ACB8RZ18</accession>
<gene>
    <name evidence="1" type="ORF">FA95DRAFT_892457</name>
</gene>
<proteinExistence type="predicted"/>
<dbReference type="EMBL" id="MU275874">
    <property type="protein sequence ID" value="KAI0049340.1"/>
    <property type="molecule type" value="Genomic_DNA"/>
</dbReference>
<evidence type="ECO:0000313" key="2">
    <source>
        <dbReference type="Proteomes" id="UP000814033"/>
    </source>
</evidence>
<comment type="caution">
    <text evidence="1">The sequence shown here is derived from an EMBL/GenBank/DDBJ whole genome shotgun (WGS) entry which is preliminary data.</text>
</comment>
<organism evidence="1 2">
    <name type="scientific">Auriscalpium vulgare</name>
    <dbReference type="NCBI Taxonomy" id="40419"/>
    <lineage>
        <taxon>Eukaryota</taxon>
        <taxon>Fungi</taxon>
        <taxon>Dikarya</taxon>
        <taxon>Basidiomycota</taxon>
        <taxon>Agaricomycotina</taxon>
        <taxon>Agaricomycetes</taxon>
        <taxon>Russulales</taxon>
        <taxon>Auriscalpiaceae</taxon>
        <taxon>Auriscalpium</taxon>
    </lineage>
</organism>
<sequence length="324" mass="35115">MSGTGGSSRSCSTHGEDPSAGTLYKGRPPSQAQDSSSTLRSFSLSRSPSCDLVLPPQLRILSAPTIPTLPNASKQSTLQRRAHPGPISLPSLSELSLLPYDFGRLSSRSHSSATRSSKSHSPSYFPEVPACPSLLTPSPTPSSSSSTAPLLSGWQPPAGLEAIDVDVPGLAEFLQRAAERSPPPSPMPRVERAALAQALRLQDHLETLHRFGFRAEVPPRELPTTGHPSIAYAVAREHQERQQLTGPGVVGHVKTSVSFRYEGEGEARPPGDEWVPPRGRQPARNVKRVGAKRARARTRSDVDEESDYADDDDDDYGKKKRRRR</sequence>
<dbReference type="Proteomes" id="UP000814033">
    <property type="component" value="Unassembled WGS sequence"/>
</dbReference>
<protein>
    <submittedName>
        <fullName evidence="1">Uncharacterized protein</fullName>
    </submittedName>
</protein>
<evidence type="ECO:0000313" key="1">
    <source>
        <dbReference type="EMBL" id="KAI0049340.1"/>
    </source>
</evidence>
<reference evidence="1" key="2">
    <citation type="journal article" date="2022" name="New Phytol.">
        <title>Evolutionary transition to the ectomycorrhizal habit in the genomes of a hyperdiverse lineage of mushroom-forming fungi.</title>
        <authorList>
            <person name="Looney B."/>
            <person name="Miyauchi S."/>
            <person name="Morin E."/>
            <person name="Drula E."/>
            <person name="Courty P.E."/>
            <person name="Kohler A."/>
            <person name="Kuo A."/>
            <person name="LaButti K."/>
            <person name="Pangilinan J."/>
            <person name="Lipzen A."/>
            <person name="Riley R."/>
            <person name="Andreopoulos W."/>
            <person name="He G."/>
            <person name="Johnson J."/>
            <person name="Nolan M."/>
            <person name="Tritt A."/>
            <person name="Barry K.W."/>
            <person name="Grigoriev I.V."/>
            <person name="Nagy L.G."/>
            <person name="Hibbett D."/>
            <person name="Henrissat B."/>
            <person name="Matheny P.B."/>
            <person name="Labbe J."/>
            <person name="Martin F.M."/>
        </authorList>
    </citation>
    <scope>NUCLEOTIDE SEQUENCE</scope>
    <source>
        <strain evidence="1">FP105234-sp</strain>
    </source>
</reference>
<keyword evidence="2" id="KW-1185">Reference proteome</keyword>